<dbReference type="PANTHER" id="PTHR31190">
    <property type="entry name" value="DNA-BINDING DOMAIN"/>
    <property type="match status" value="1"/>
</dbReference>
<proteinExistence type="predicted"/>
<dbReference type="EMBL" id="PYDT01000003">
    <property type="protein sequence ID" value="THU67607.1"/>
    <property type="molecule type" value="Genomic_DNA"/>
</dbReference>
<dbReference type="GO" id="GO:0003677">
    <property type="term" value="F:DNA binding"/>
    <property type="evidence" value="ECO:0007669"/>
    <property type="project" value="UniProtKB-KW"/>
</dbReference>
<dbReference type="InterPro" id="IPR044808">
    <property type="entry name" value="ERF_plant"/>
</dbReference>
<dbReference type="FunFam" id="3.30.730.10:FF:000001">
    <property type="entry name" value="Ethylene-responsive transcription factor 2"/>
    <property type="match status" value="1"/>
</dbReference>
<dbReference type="InterPro" id="IPR016177">
    <property type="entry name" value="DNA-bd_dom_sf"/>
</dbReference>
<dbReference type="InterPro" id="IPR001471">
    <property type="entry name" value="AP2/ERF_dom"/>
</dbReference>
<evidence type="ECO:0000256" key="4">
    <source>
        <dbReference type="ARBA" id="ARBA00023163"/>
    </source>
</evidence>
<keyword evidence="2" id="KW-0805">Transcription regulation</keyword>
<dbReference type="PRINTS" id="PR00367">
    <property type="entry name" value="ETHRSPELEMNT"/>
</dbReference>
<keyword evidence="4" id="KW-0804">Transcription</keyword>
<evidence type="ECO:0000313" key="8">
    <source>
        <dbReference type="EMBL" id="THU67607.1"/>
    </source>
</evidence>
<comment type="caution">
    <text evidence="8">The sequence shown here is derived from an EMBL/GenBank/DDBJ whole genome shotgun (WGS) entry which is preliminary data.</text>
</comment>
<dbReference type="SMART" id="SM00380">
    <property type="entry name" value="AP2"/>
    <property type="match status" value="1"/>
</dbReference>
<dbReference type="GO" id="GO:0003700">
    <property type="term" value="F:DNA-binding transcription factor activity"/>
    <property type="evidence" value="ECO:0007669"/>
    <property type="project" value="InterPro"/>
</dbReference>
<comment type="subcellular location">
    <subcellularLocation>
        <location evidence="1">Nucleus</location>
    </subcellularLocation>
</comment>
<keyword evidence="9" id="KW-1185">Reference proteome</keyword>
<evidence type="ECO:0000259" key="7">
    <source>
        <dbReference type="PROSITE" id="PS51032"/>
    </source>
</evidence>
<name>A0A4S8JZ05_MUSBA</name>
<sequence length="215" mass="23105">MGTHPQQPCPDLAVLQRIRSHLLDEDLFTAAGATMVDFHYPTLDATGDGSEEPFTAAGTTMIDFHYPTSDANGDGSEELFPVAAEDAPPLPMPPPPSPCPARERGRNYRGVRLRPWGKFAAEIRDPGRNGARVWLGTFSTAEEAALAYDRAAFRIRGSRALLNFPLLIGSQGTPPPSSTLPPLSGNKRRKRVAALASSAGTPEPRAISESMNSKQ</sequence>
<dbReference type="GO" id="GO:0009873">
    <property type="term" value="P:ethylene-activated signaling pathway"/>
    <property type="evidence" value="ECO:0007669"/>
    <property type="project" value="InterPro"/>
</dbReference>
<dbReference type="AlphaFoldDB" id="A0A4S8JZ05"/>
<evidence type="ECO:0000313" key="9">
    <source>
        <dbReference type="Proteomes" id="UP000317650"/>
    </source>
</evidence>
<feature type="region of interest" description="Disordered" evidence="6">
    <location>
        <begin position="168"/>
        <end position="215"/>
    </location>
</feature>
<evidence type="ECO:0000256" key="3">
    <source>
        <dbReference type="ARBA" id="ARBA00023125"/>
    </source>
</evidence>
<dbReference type="Gene3D" id="3.30.730.10">
    <property type="entry name" value="AP2/ERF domain"/>
    <property type="match status" value="1"/>
</dbReference>
<dbReference type="Pfam" id="PF00847">
    <property type="entry name" value="AP2"/>
    <property type="match status" value="1"/>
</dbReference>
<reference evidence="8 9" key="1">
    <citation type="journal article" date="2019" name="Nat. Plants">
        <title>Genome sequencing of Musa balbisiana reveals subgenome evolution and function divergence in polyploid bananas.</title>
        <authorList>
            <person name="Yao X."/>
        </authorList>
    </citation>
    <scope>NUCLEOTIDE SEQUENCE [LARGE SCALE GENOMIC DNA]</scope>
    <source>
        <strain evidence="9">cv. DH-PKW</strain>
        <tissue evidence="8">Leaves</tissue>
    </source>
</reference>
<dbReference type="PANTHER" id="PTHR31190:SF484">
    <property type="entry name" value="AP2_ERF DOMAIN-CONTAINING PROTEIN"/>
    <property type="match status" value="1"/>
</dbReference>
<evidence type="ECO:0000256" key="6">
    <source>
        <dbReference type="SAM" id="MobiDB-lite"/>
    </source>
</evidence>
<dbReference type="PROSITE" id="PS51032">
    <property type="entry name" value="AP2_ERF"/>
    <property type="match status" value="1"/>
</dbReference>
<dbReference type="InterPro" id="IPR036955">
    <property type="entry name" value="AP2/ERF_dom_sf"/>
</dbReference>
<keyword evidence="5" id="KW-0539">Nucleus</keyword>
<dbReference type="Proteomes" id="UP000317650">
    <property type="component" value="Chromosome 5"/>
</dbReference>
<evidence type="ECO:0000256" key="2">
    <source>
        <dbReference type="ARBA" id="ARBA00023015"/>
    </source>
</evidence>
<accession>A0A4S8JZ05</accession>
<dbReference type="SUPFAM" id="SSF54171">
    <property type="entry name" value="DNA-binding domain"/>
    <property type="match status" value="1"/>
</dbReference>
<evidence type="ECO:0000256" key="1">
    <source>
        <dbReference type="ARBA" id="ARBA00004123"/>
    </source>
</evidence>
<dbReference type="CDD" id="cd00018">
    <property type="entry name" value="AP2"/>
    <property type="match status" value="1"/>
</dbReference>
<evidence type="ECO:0000256" key="5">
    <source>
        <dbReference type="ARBA" id="ARBA00023242"/>
    </source>
</evidence>
<gene>
    <name evidence="8" type="ORF">C4D60_Mb05t26480</name>
</gene>
<keyword evidence="3" id="KW-0238">DNA-binding</keyword>
<protein>
    <recommendedName>
        <fullName evidence="7">AP2/ERF domain-containing protein</fullName>
    </recommendedName>
</protein>
<feature type="domain" description="AP2/ERF" evidence="7">
    <location>
        <begin position="107"/>
        <end position="165"/>
    </location>
</feature>
<organism evidence="8 9">
    <name type="scientific">Musa balbisiana</name>
    <name type="common">Banana</name>
    <dbReference type="NCBI Taxonomy" id="52838"/>
    <lineage>
        <taxon>Eukaryota</taxon>
        <taxon>Viridiplantae</taxon>
        <taxon>Streptophyta</taxon>
        <taxon>Embryophyta</taxon>
        <taxon>Tracheophyta</taxon>
        <taxon>Spermatophyta</taxon>
        <taxon>Magnoliopsida</taxon>
        <taxon>Liliopsida</taxon>
        <taxon>Zingiberales</taxon>
        <taxon>Musaceae</taxon>
        <taxon>Musa</taxon>
    </lineage>
</organism>
<dbReference type="GO" id="GO:0005634">
    <property type="term" value="C:nucleus"/>
    <property type="evidence" value="ECO:0007669"/>
    <property type="project" value="UniProtKB-SubCell"/>
</dbReference>
<dbReference type="STRING" id="52838.A0A4S8JZ05"/>